<evidence type="ECO:0000256" key="1">
    <source>
        <dbReference type="ARBA" id="ARBA00004651"/>
    </source>
</evidence>
<keyword evidence="8" id="KW-1185">Reference proteome</keyword>
<name>A0A7D5VA31_9NEIS</name>
<dbReference type="AlphaFoldDB" id="A0A7D5VA31"/>
<evidence type="ECO:0000256" key="2">
    <source>
        <dbReference type="ARBA" id="ARBA00022475"/>
    </source>
</evidence>
<sequence>MIRLKVAITVVLAVALLLILGQKAAIASGLGGLIAILGSVLYATIAYSVKFAPAAEIMRRHFAAEMAKLCMTLLAFAALFVLYRQADWLWVFVGYLAAASAYWFGLLIQFDGKK</sequence>
<evidence type="ECO:0000256" key="3">
    <source>
        <dbReference type="ARBA" id="ARBA00022692"/>
    </source>
</evidence>
<dbReference type="Proteomes" id="UP000510822">
    <property type="component" value="Chromosome"/>
</dbReference>
<organism evidence="7 8">
    <name type="scientific">Chitinibacter fontanus</name>
    <dbReference type="NCBI Taxonomy" id="1737446"/>
    <lineage>
        <taxon>Bacteria</taxon>
        <taxon>Pseudomonadati</taxon>
        <taxon>Pseudomonadota</taxon>
        <taxon>Betaproteobacteria</taxon>
        <taxon>Neisseriales</taxon>
        <taxon>Chitinibacteraceae</taxon>
        <taxon>Chitinibacter</taxon>
    </lineage>
</organism>
<keyword evidence="4 6" id="KW-1133">Transmembrane helix</keyword>
<gene>
    <name evidence="7" type="ORF">HZU75_07265</name>
</gene>
<evidence type="ECO:0000256" key="6">
    <source>
        <dbReference type="SAM" id="Phobius"/>
    </source>
</evidence>
<dbReference type="Pfam" id="PF03899">
    <property type="entry name" value="ATP-synt_I"/>
    <property type="match status" value="1"/>
</dbReference>
<dbReference type="EMBL" id="CP058952">
    <property type="protein sequence ID" value="QLI81340.1"/>
    <property type="molecule type" value="Genomic_DNA"/>
</dbReference>
<protein>
    <submittedName>
        <fullName evidence="7">ATP synthase subunit I</fullName>
    </submittedName>
</protein>
<proteinExistence type="predicted"/>
<evidence type="ECO:0000256" key="5">
    <source>
        <dbReference type="ARBA" id="ARBA00023136"/>
    </source>
</evidence>
<dbReference type="GO" id="GO:0005886">
    <property type="term" value="C:plasma membrane"/>
    <property type="evidence" value="ECO:0007669"/>
    <property type="project" value="UniProtKB-SubCell"/>
</dbReference>
<evidence type="ECO:0000256" key="4">
    <source>
        <dbReference type="ARBA" id="ARBA00022989"/>
    </source>
</evidence>
<feature type="transmembrane region" description="Helical" evidence="6">
    <location>
        <begin position="61"/>
        <end position="82"/>
    </location>
</feature>
<dbReference type="KEGG" id="cfon:HZU75_07265"/>
<keyword evidence="5 6" id="KW-0472">Membrane</keyword>
<feature type="transmembrane region" description="Helical" evidence="6">
    <location>
        <begin position="31"/>
        <end position="49"/>
    </location>
</feature>
<evidence type="ECO:0000313" key="7">
    <source>
        <dbReference type="EMBL" id="QLI81340.1"/>
    </source>
</evidence>
<evidence type="ECO:0000313" key="8">
    <source>
        <dbReference type="Proteomes" id="UP000510822"/>
    </source>
</evidence>
<keyword evidence="3 6" id="KW-0812">Transmembrane</keyword>
<dbReference type="InterPro" id="IPR005598">
    <property type="entry name" value="ATP_synth_I"/>
</dbReference>
<feature type="transmembrane region" description="Helical" evidence="6">
    <location>
        <begin position="88"/>
        <end position="108"/>
    </location>
</feature>
<reference evidence="7 8" key="1">
    <citation type="journal article" date="2016" name="Int. J. Syst. Evol. Microbiol.">
        <title>Chitinibacter fontanus sp. nov., isolated from a spring.</title>
        <authorList>
            <person name="Sheu S.Y."/>
            <person name="Li Y.S."/>
            <person name="Young C.C."/>
            <person name="Chen W.M."/>
        </authorList>
    </citation>
    <scope>NUCLEOTIDE SEQUENCE [LARGE SCALE GENOMIC DNA]</scope>
    <source>
        <strain evidence="7 8">STM-7</strain>
    </source>
</reference>
<keyword evidence="2" id="KW-1003">Cell membrane</keyword>
<accession>A0A7D5VA31</accession>
<comment type="subcellular location">
    <subcellularLocation>
        <location evidence="1">Cell membrane</location>
        <topology evidence="1">Multi-pass membrane protein</topology>
    </subcellularLocation>
</comment>